<organism evidence="2 3">
    <name type="scientific">Magallana gigas</name>
    <name type="common">Pacific oyster</name>
    <name type="synonym">Crassostrea gigas</name>
    <dbReference type="NCBI Taxonomy" id="29159"/>
    <lineage>
        <taxon>Eukaryota</taxon>
        <taxon>Metazoa</taxon>
        <taxon>Spiralia</taxon>
        <taxon>Lophotrochozoa</taxon>
        <taxon>Mollusca</taxon>
        <taxon>Bivalvia</taxon>
        <taxon>Autobranchia</taxon>
        <taxon>Pteriomorphia</taxon>
        <taxon>Ostreida</taxon>
        <taxon>Ostreoidea</taxon>
        <taxon>Ostreidae</taxon>
        <taxon>Magallana</taxon>
    </lineage>
</organism>
<evidence type="ECO:0000259" key="1">
    <source>
        <dbReference type="Pfam" id="PF20266"/>
    </source>
</evidence>
<dbReference type="AlphaFoldDB" id="A0A8W8I4C4"/>
<keyword evidence="3" id="KW-1185">Reference proteome</keyword>
<dbReference type="InterPro" id="IPR046906">
    <property type="entry name" value="Mab-21_HhH/H2TH-like"/>
</dbReference>
<dbReference type="SMART" id="SM01265">
    <property type="entry name" value="Mab-21"/>
    <property type="match status" value="1"/>
</dbReference>
<proteinExistence type="predicted"/>
<dbReference type="Proteomes" id="UP000005408">
    <property type="component" value="Unassembled WGS sequence"/>
</dbReference>
<dbReference type="PANTHER" id="PTHR10656:SF69">
    <property type="entry name" value="MAB-21-LIKE HHH_H2TH-LIKE DOMAIN-CONTAINING PROTEIN"/>
    <property type="match status" value="1"/>
</dbReference>
<accession>A0A8W8I4C4</accession>
<dbReference type="Pfam" id="PF20266">
    <property type="entry name" value="Mab-21_C"/>
    <property type="match status" value="1"/>
</dbReference>
<reference evidence="2" key="1">
    <citation type="submission" date="2022-08" db="UniProtKB">
        <authorList>
            <consortium name="EnsemblMetazoa"/>
        </authorList>
    </citation>
    <scope>IDENTIFICATION</scope>
    <source>
        <strain evidence="2">05x7-T-G4-1.051#20</strain>
    </source>
</reference>
<evidence type="ECO:0000313" key="3">
    <source>
        <dbReference type="Proteomes" id="UP000005408"/>
    </source>
</evidence>
<feature type="domain" description="Mab-21-like HhH/H2TH-like" evidence="1">
    <location>
        <begin position="117"/>
        <end position="198"/>
    </location>
</feature>
<dbReference type="PANTHER" id="PTHR10656">
    <property type="entry name" value="CELL FATE DETERMINING PROTEIN MAB21-RELATED"/>
    <property type="match status" value="1"/>
</dbReference>
<dbReference type="Gene3D" id="1.10.1410.40">
    <property type="match status" value="1"/>
</dbReference>
<dbReference type="EnsemblMetazoa" id="G12340.2">
    <property type="protein sequence ID" value="G12340.2:cds"/>
    <property type="gene ID" value="G12340"/>
</dbReference>
<evidence type="ECO:0000313" key="2">
    <source>
        <dbReference type="EnsemblMetazoa" id="G12340.2:cds"/>
    </source>
</evidence>
<name>A0A8W8I4C4_MAGGI</name>
<protein>
    <recommendedName>
        <fullName evidence="1">Mab-21-like HhH/H2TH-like domain-containing protein</fullName>
    </recommendedName>
</protein>
<dbReference type="InterPro" id="IPR024810">
    <property type="entry name" value="MAB21L/cGLR"/>
</dbReference>
<sequence length="238" mass="28119">YFLSRGTFISSIEKQHFNENVDHTNRGPCLSTKYPDGFDRCVALPVHIDSSNKFLKTFHTTFWNSVKSKILNDRVTVMHCVPKGPEKGDEEERQWLISFSVLERYIVHSFNHVQFCCYGLMKILLHTVLDLNADTNDTISSYHIKTVLFHVLEDIHQEFWIPQNIFHCVRICLTRLLLFLFRGCCPNYFIPESNLFVKSRVIQRRCKIQHNLCEVYFCKNSYFTFTLSLYFPINITEL</sequence>